<dbReference type="GO" id="GO:0006351">
    <property type="term" value="P:DNA-templated transcription"/>
    <property type="evidence" value="ECO:0007669"/>
    <property type="project" value="InterPro"/>
</dbReference>
<evidence type="ECO:0000256" key="8">
    <source>
        <dbReference type="SAM" id="MobiDB-lite"/>
    </source>
</evidence>
<dbReference type="GO" id="GO:0005634">
    <property type="term" value="C:nucleus"/>
    <property type="evidence" value="ECO:0007669"/>
    <property type="project" value="UniProtKB-SubCell"/>
</dbReference>
<dbReference type="HOGENOM" id="CLU_009001_1_0_1"/>
<keyword evidence="4 7" id="KW-0863">Zinc-finger</keyword>
<dbReference type="GeneID" id="25289237"/>
<dbReference type="GO" id="GO:0000981">
    <property type="term" value="F:DNA-binding transcription factor activity, RNA polymerase II-specific"/>
    <property type="evidence" value="ECO:0007669"/>
    <property type="project" value="InterPro"/>
</dbReference>
<dbReference type="Pfam" id="PF00096">
    <property type="entry name" value="zf-C2H2"/>
    <property type="match status" value="2"/>
</dbReference>
<feature type="compositionally biased region" description="Basic and acidic residues" evidence="8">
    <location>
        <begin position="82"/>
        <end position="92"/>
    </location>
</feature>
<feature type="compositionally biased region" description="Low complexity" evidence="8">
    <location>
        <begin position="107"/>
        <end position="118"/>
    </location>
</feature>
<organism evidence="10 11">
    <name type="scientific">Rhinocladiella mackenziei CBS 650.93</name>
    <dbReference type="NCBI Taxonomy" id="1442369"/>
    <lineage>
        <taxon>Eukaryota</taxon>
        <taxon>Fungi</taxon>
        <taxon>Dikarya</taxon>
        <taxon>Ascomycota</taxon>
        <taxon>Pezizomycotina</taxon>
        <taxon>Eurotiomycetes</taxon>
        <taxon>Chaetothyriomycetidae</taxon>
        <taxon>Chaetothyriales</taxon>
        <taxon>Herpotrichiellaceae</taxon>
        <taxon>Rhinocladiella</taxon>
    </lineage>
</organism>
<evidence type="ECO:0000256" key="1">
    <source>
        <dbReference type="ARBA" id="ARBA00004123"/>
    </source>
</evidence>
<name>A0A0D2JKV4_9EURO</name>
<dbReference type="PROSITE" id="PS50157">
    <property type="entry name" value="ZINC_FINGER_C2H2_2"/>
    <property type="match status" value="2"/>
</dbReference>
<dbReference type="InterPro" id="IPR007219">
    <property type="entry name" value="XnlR_reg_dom"/>
</dbReference>
<feature type="region of interest" description="Disordered" evidence="8">
    <location>
        <begin position="73"/>
        <end position="120"/>
    </location>
</feature>
<dbReference type="STRING" id="1442369.A0A0D2JKV4"/>
<evidence type="ECO:0000256" key="6">
    <source>
        <dbReference type="ARBA" id="ARBA00023242"/>
    </source>
</evidence>
<dbReference type="OrthoDB" id="10018191at2759"/>
<dbReference type="GO" id="GO:0000978">
    <property type="term" value="F:RNA polymerase II cis-regulatory region sequence-specific DNA binding"/>
    <property type="evidence" value="ECO:0007669"/>
    <property type="project" value="InterPro"/>
</dbReference>
<keyword evidence="6" id="KW-0539">Nucleus</keyword>
<dbReference type="InterPro" id="IPR013087">
    <property type="entry name" value="Znf_C2H2_type"/>
</dbReference>
<feature type="region of interest" description="Disordered" evidence="8">
    <location>
        <begin position="1"/>
        <end position="31"/>
    </location>
</feature>
<dbReference type="GO" id="GO:0000785">
    <property type="term" value="C:chromatin"/>
    <property type="evidence" value="ECO:0007669"/>
    <property type="project" value="TreeGrafter"/>
</dbReference>
<dbReference type="SUPFAM" id="SSF57667">
    <property type="entry name" value="beta-beta-alpha zinc fingers"/>
    <property type="match status" value="1"/>
</dbReference>
<evidence type="ECO:0000256" key="4">
    <source>
        <dbReference type="ARBA" id="ARBA00022771"/>
    </source>
</evidence>
<evidence type="ECO:0000313" key="10">
    <source>
        <dbReference type="EMBL" id="KIX10085.1"/>
    </source>
</evidence>
<dbReference type="FunFam" id="3.30.160.60:FF:000446">
    <property type="entry name" value="Zinc finger protein"/>
    <property type="match status" value="1"/>
</dbReference>
<dbReference type="EMBL" id="KN847475">
    <property type="protein sequence ID" value="KIX10085.1"/>
    <property type="molecule type" value="Genomic_DNA"/>
</dbReference>
<sequence>MTNPDTFLSDYHPSQTSLKPSHTNNSPKERKCPYCPREFVKADHYHRHIRSHTKEKPFRCNICRKAYPRHDTLLRHSRIHKSNTDGNRKDNKPTTTNVIHAPDQGNSPSDASSTTGSSRCLETTTTIRAAEDAHRSSSRLTSGSVRPGVHEILLDESSASLQSFFPTPSREDVSSQSLSVLVDIGTDSYTSNVPNQSEPAIGMLTGTTGGEADTVYLSQGGEFDINDSQTRAAAFMDNLTGLDSANWLLEDNFDLAIFDRMNPWATLSTNQSVHDHSRSLTSYRQLTEKPGTAPQILDLRHVWYIQVRNADNDFGAGSGSVTPRQRDSAYGDDIDESYRANMARDLRPPFRDEPLPSIDFMNLCIHLFFTRFNVTLPLIHAPTFRPTAHNALLVLSMCSIATFSLGSEVATKAGSMLFERVNKAILGAPWERFLTRSSDNTWNSTKASIIGQTFALLSGDPAHRATAAAFHGSLISIARHSNLFGETAPFRLADNLSPDELARTWKRWARKEELKRLALILYVHDAEIAALFHHEPVFRHNTTSLPTACSSELFSAPSAAAWAMIFRAEQRERQIHRRESRSHTQNPFSMCPWGLSTATQQSELSFHKDLRELSMLNVYTTLSGIGASICECRHLDFLSFNMISKFESDLLTWYTSVSDSYRKLGDHSAQSDPPFSLLPLWHYTFMTLTTDLRTLELAVGKEGSEVASSTREYVLSWISSVDSKRCLLNALFLQNLIVSTTMGSFVAIHTPRILFSAALCWYCYMLYLPQSPSAGDVWTSSLPDQMESFQSFPEVQLSRESNPISNIYSETIPCFRKILDANPAEMKANTTCVLESILRRLGTNGISRRFADIIQIFVYGEPDKENMDDIVSRHDFQLTMSS</sequence>
<keyword evidence="5" id="KW-0862">Zinc</keyword>
<dbReference type="Proteomes" id="UP000053617">
    <property type="component" value="Unassembled WGS sequence"/>
</dbReference>
<dbReference type="PANTHER" id="PTHR40626:SF11">
    <property type="entry name" value="ZINC FINGER PROTEIN YPR022C"/>
    <property type="match status" value="1"/>
</dbReference>
<reference evidence="10 11" key="1">
    <citation type="submission" date="2015-01" db="EMBL/GenBank/DDBJ databases">
        <title>The Genome Sequence of Rhinocladiella mackenzie CBS 650.93.</title>
        <authorList>
            <consortium name="The Broad Institute Genomics Platform"/>
            <person name="Cuomo C."/>
            <person name="de Hoog S."/>
            <person name="Gorbushina A."/>
            <person name="Stielow B."/>
            <person name="Teixiera M."/>
            <person name="Abouelleil A."/>
            <person name="Chapman S.B."/>
            <person name="Priest M."/>
            <person name="Young S.K."/>
            <person name="Wortman J."/>
            <person name="Nusbaum C."/>
            <person name="Birren B."/>
        </authorList>
    </citation>
    <scope>NUCLEOTIDE SEQUENCE [LARGE SCALE GENOMIC DNA]</scope>
    <source>
        <strain evidence="10 11">CBS 650.93</strain>
    </source>
</reference>
<evidence type="ECO:0000256" key="5">
    <source>
        <dbReference type="ARBA" id="ARBA00022833"/>
    </source>
</evidence>
<dbReference type="InterPro" id="IPR051059">
    <property type="entry name" value="VerF-like"/>
</dbReference>
<keyword evidence="11" id="KW-1185">Reference proteome</keyword>
<keyword evidence="3" id="KW-0677">Repeat</keyword>
<protein>
    <recommendedName>
        <fullName evidence="9">C2H2-type domain-containing protein</fullName>
    </recommendedName>
</protein>
<proteinExistence type="predicted"/>
<accession>A0A0D2JKV4</accession>
<evidence type="ECO:0000256" key="3">
    <source>
        <dbReference type="ARBA" id="ARBA00022737"/>
    </source>
</evidence>
<dbReference type="VEuPathDB" id="FungiDB:Z518_01166"/>
<dbReference type="PROSITE" id="PS00028">
    <property type="entry name" value="ZINC_FINGER_C2H2_1"/>
    <property type="match status" value="2"/>
</dbReference>
<dbReference type="InterPro" id="IPR036236">
    <property type="entry name" value="Znf_C2H2_sf"/>
</dbReference>
<dbReference type="Gene3D" id="3.30.160.60">
    <property type="entry name" value="Classic Zinc Finger"/>
    <property type="match status" value="2"/>
</dbReference>
<evidence type="ECO:0000259" key="9">
    <source>
        <dbReference type="PROSITE" id="PS50157"/>
    </source>
</evidence>
<dbReference type="CDD" id="cd12148">
    <property type="entry name" value="fungal_TF_MHR"/>
    <property type="match status" value="1"/>
</dbReference>
<dbReference type="AlphaFoldDB" id="A0A0D2JKV4"/>
<dbReference type="GO" id="GO:0008270">
    <property type="term" value="F:zinc ion binding"/>
    <property type="evidence" value="ECO:0007669"/>
    <property type="project" value="UniProtKB-KW"/>
</dbReference>
<feature type="domain" description="C2H2-type" evidence="9">
    <location>
        <begin position="30"/>
        <end position="57"/>
    </location>
</feature>
<dbReference type="RefSeq" id="XP_013277221.1">
    <property type="nucleotide sequence ID" value="XM_013421767.1"/>
</dbReference>
<evidence type="ECO:0000256" key="2">
    <source>
        <dbReference type="ARBA" id="ARBA00022723"/>
    </source>
</evidence>
<gene>
    <name evidence="10" type="ORF">Z518_01166</name>
</gene>
<evidence type="ECO:0000256" key="7">
    <source>
        <dbReference type="PROSITE-ProRule" id="PRU00042"/>
    </source>
</evidence>
<feature type="compositionally biased region" description="Polar residues" evidence="8">
    <location>
        <begin position="1"/>
        <end position="26"/>
    </location>
</feature>
<dbReference type="Pfam" id="PF04082">
    <property type="entry name" value="Fungal_trans"/>
    <property type="match status" value="1"/>
</dbReference>
<dbReference type="PANTHER" id="PTHR40626">
    <property type="entry name" value="MIP31509P"/>
    <property type="match status" value="1"/>
</dbReference>
<feature type="domain" description="C2H2-type" evidence="9">
    <location>
        <begin position="58"/>
        <end position="85"/>
    </location>
</feature>
<keyword evidence="2" id="KW-0479">Metal-binding</keyword>
<comment type="subcellular location">
    <subcellularLocation>
        <location evidence="1">Nucleus</location>
    </subcellularLocation>
</comment>
<evidence type="ECO:0000313" key="11">
    <source>
        <dbReference type="Proteomes" id="UP000053617"/>
    </source>
</evidence>
<dbReference type="SMART" id="SM00355">
    <property type="entry name" value="ZnF_C2H2"/>
    <property type="match status" value="2"/>
</dbReference>